<dbReference type="EMBL" id="JABZEO010000032">
    <property type="protein sequence ID" value="NVZ11673.1"/>
    <property type="molecule type" value="Genomic_DNA"/>
</dbReference>
<organism evidence="1 2">
    <name type="scientific">Allochromatium humboldtianum</name>
    <dbReference type="NCBI Taxonomy" id="504901"/>
    <lineage>
        <taxon>Bacteria</taxon>
        <taxon>Pseudomonadati</taxon>
        <taxon>Pseudomonadota</taxon>
        <taxon>Gammaproteobacteria</taxon>
        <taxon>Chromatiales</taxon>
        <taxon>Chromatiaceae</taxon>
        <taxon>Allochromatium</taxon>
    </lineage>
</organism>
<keyword evidence="2" id="KW-1185">Reference proteome</keyword>
<reference evidence="1 2" key="1">
    <citation type="submission" date="2020-06" db="EMBL/GenBank/DDBJ databases">
        <title>Whole-genome sequence of Allochromatium humboldtianum DSM 21881, type strain.</title>
        <authorList>
            <person name="Kyndt J.A."/>
            <person name="Meyer T.E."/>
        </authorList>
    </citation>
    <scope>NUCLEOTIDE SEQUENCE [LARGE SCALE GENOMIC DNA]</scope>
    <source>
        <strain evidence="1 2">DSM 21881</strain>
    </source>
</reference>
<sequence length="54" mass="6042">MSRFEGIEQAEIQAATEFLEAQHLAICAAHDPTVVPLRRRRTIVVSPDVLGRLE</sequence>
<protein>
    <submittedName>
        <fullName evidence="1">Uncharacterized protein</fullName>
    </submittedName>
</protein>
<evidence type="ECO:0000313" key="1">
    <source>
        <dbReference type="EMBL" id="NVZ11673.1"/>
    </source>
</evidence>
<evidence type="ECO:0000313" key="2">
    <source>
        <dbReference type="Proteomes" id="UP000592294"/>
    </source>
</evidence>
<gene>
    <name evidence="1" type="ORF">HW932_20720</name>
</gene>
<dbReference type="RefSeq" id="WP_176978363.1">
    <property type="nucleotide sequence ID" value="NZ_JABZEO010000032.1"/>
</dbReference>
<proteinExistence type="predicted"/>
<accession>A0A850RRY1</accession>
<name>A0A850RRY1_9GAMM</name>
<comment type="caution">
    <text evidence="1">The sequence shown here is derived from an EMBL/GenBank/DDBJ whole genome shotgun (WGS) entry which is preliminary data.</text>
</comment>
<dbReference type="Proteomes" id="UP000592294">
    <property type="component" value="Unassembled WGS sequence"/>
</dbReference>
<dbReference type="AlphaFoldDB" id="A0A850RRY1"/>